<dbReference type="Pfam" id="PF00046">
    <property type="entry name" value="Homeodomain"/>
    <property type="match status" value="1"/>
</dbReference>
<dbReference type="OrthoDB" id="6159439at2759"/>
<keyword evidence="2 4" id="KW-0371">Homeobox</keyword>
<feature type="non-terminal residue" evidence="8">
    <location>
        <position position="1"/>
    </location>
</feature>
<dbReference type="PROSITE" id="PS00027">
    <property type="entry name" value="HOMEOBOX_1"/>
    <property type="match status" value="1"/>
</dbReference>
<dbReference type="InterPro" id="IPR009057">
    <property type="entry name" value="Homeodomain-like_sf"/>
</dbReference>
<evidence type="ECO:0000259" key="7">
    <source>
        <dbReference type="PROSITE" id="PS50071"/>
    </source>
</evidence>
<dbReference type="PANTHER" id="PTHR47421">
    <property type="entry name" value="GS HOMEOBOX 2"/>
    <property type="match status" value="1"/>
</dbReference>
<dbReference type="SUPFAM" id="SSF46689">
    <property type="entry name" value="Homeodomain-like"/>
    <property type="match status" value="1"/>
</dbReference>
<evidence type="ECO:0000256" key="5">
    <source>
        <dbReference type="RuleBase" id="RU000682"/>
    </source>
</evidence>
<dbReference type="SMART" id="SM00389">
    <property type="entry name" value="HOX"/>
    <property type="match status" value="1"/>
</dbReference>
<dbReference type="GO" id="GO:1990837">
    <property type="term" value="F:sequence-specific double-stranded DNA binding"/>
    <property type="evidence" value="ECO:0007669"/>
    <property type="project" value="TreeGrafter"/>
</dbReference>
<evidence type="ECO:0000256" key="3">
    <source>
        <dbReference type="ARBA" id="ARBA00023242"/>
    </source>
</evidence>
<accession>A0A2G8LLF4</accession>
<keyword evidence="1 4" id="KW-0238">DNA-binding</keyword>
<protein>
    <submittedName>
        <fullName evidence="8">ParaHox transcription factor Gsx</fullName>
    </submittedName>
</protein>
<feature type="DNA-binding region" description="Homeobox" evidence="4">
    <location>
        <begin position="12"/>
        <end position="71"/>
    </location>
</feature>
<dbReference type="PANTHER" id="PTHR47421:SF2">
    <property type="entry name" value="GS HOMEOBOX 1"/>
    <property type="match status" value="1"/>
</dbReference>
<dbReference type="PROSITE" id="PS50071">
    <property type="entry name" value="HOMEOBOX_2"/>
    <property type="match status" value="1"/>
</dbReference>
<dbReference type="EMBL" id="MRZV01000041">
    <property type="protein sequence ID" value="PIK61065.1"/>
    <property type="molecule type" value="Genomic_DNA"/>
</dbReference>
<evidence type="ECO:0000313" key="8">
    <source>
        <dbReference type="EMBL" id="PIK61065.1"/>
    </source>
</evidence>
<dbReference type="FunFam" id="1.10.10.60:FF:000395">
    <property type="entry name" value="GS homeobox 2"/>
    <property type="match status" value="1"/>
</dbReference>
<dbReference type="Gene3D" id="1.10.10.60">
    <property type="entry name" value="Homeodomain-like"/>
    <property type="match status" value="1"/>
</dbReference>
<keyword evidence="9" id="KW-1185">Reference proteome</keyword>
<dbReference type="AlphaFoldDB" id="A0A2G8LLF4"/>
<dbReference type="GO" id="GO:0000981">
    <property type="term" value="F:DNA-binding transcription factor activity, RNA polymerase II-specific"/>
    <property type="evidence" value="ECO:0007669"/>
    <property type="project" value="InterPro"/>
</dbReference>
<comment type="subcellular location">
    <subcellularLocation>
        <location evidence="4 5">Nucleus</location>
    </subcellularLocation>
</comment>
<dbReference type="STRING" id="307972.A0A2G8LLF4"/>
<evidence type="ECO:0000256" key="1">
    <source>
        <dbReference type="ARBA" id="ARBA00023125"/>
    </source>
</evidence>
<feature type="compositionally biased region" description="Basic and acidic residues" evidence="6">
    <location>
        <begin position="123"/>
        <end position="165"/>
    </location>
</feature>
<gene>
    <name evidence="8" type="ORF">BSL78_01989</name>
</gene>
<dbReference type="Proteomes" id="UP000230750">
    <property type="component" value="Unassembled WGS sequence"/>
</dbReference>
<sequence>STEPESHSPNSSKRVRTAFTSTQLLELEREFAANMYLSRLRRIEIATYLNLSEKQVKIWFQNRRVKYKKESKVLSQQVQGCKCHRSNRLTMRGVCCDEPDSDIEGNGLLVESTDHDDDAASSTEKDSLTSDDAPQFREKCSTKVEKKHTNGDYSKTDKTISITKD</sequence>
<name>A0A2G8LLF4_STIJA</name>
<proteinExistence type="predicted"/>
<keyword evidence="3 4" id="KW-0539">Nucleus</keyword>
<dbReference type="InterPro" id="IPR042191">
    <property type="entry name" value="GSH1/2"/>
</dbReference>
<dbReference type="InterPro" id="IPR020479">
    <property type="entry name" value="HD_metazoa"/>
</dbReference>
<dbReference type="PRINTS" id="PR00024">
    <property type="entry name" value="HOMEOBOX"/>
</dbReference>
<feature type="region of interest" description="Disordered" evidence="6">
    <location>
        <begin position="106"/>
        <end position="165"/>
    </location>
</feature>
<feature type="domain" description="Homeobox" evidence="7">
    <location>
        <begin position="10"/>
        <end position="70"/>
    </location>
</feature>
<dbReference type="InterPro" id="IPR001356">
    <property type="entry name" value="HD"/>
</dbReference>
<evidence type="ECO:0000313" key="9">
    <source>
        <dbReference type="Proteomes" id="UP000230750"/>
    </source>
</evidence>
<evidence type="ECO:0000256" key="6">
    <source>
        <dbReference type="SAM" id="MobiDB-lite"/>
    </source>
</evidence>
<organism evidence="8 9">
    <name type="scientific">Stichopus japonicus</name>
    <name type="common">Sea cucumber</name>
    <dbReference type="NCBI Taxonomy" id="307972"/>
    <lineage>
        <taxon>Eukaryota</taxon>
        <taxon>Metazoa</taxon>
        <taxon>Echinodermata</taxon>
        <taxon>Eleutherozoa</taxon>
        <taxon>Echinozoa</taxon>
        <taxon>Holothuroidea</taxon>
        <taxon>Aspidochirotacea</taxon>
        <taxon>Aspidochirotida</taxon>
        <taxon>Stichopodidae</taxon>
        <taxon>Apostichopus</taxon>
    </lineage>
</organism>
<evidence type="ECO:0000256" key="2">
    <source>
        <dbReference type="ARBA" id="ARBA00023155"/>
    </source>
</evidence>
<dbReference type="InterPro" id="IPR017970">
    <property type="entry name" value="Homeobox_CS"/>
</dbReference>
<dbReference type="CDD" id="cd00086">
    <property type="entry name" value="homeodomain"/>
    <property type="match status" value="1"/>
</dbReference>
<dbReference type="GO" id="GO:0005634">
    <property type="term" value="C:nucleus"/>
    <property type="evidence" value="ECO:0007669"/>
    <property type="project" value="UniProtKB-SubCell"/>
</dbReference>
<evidence type="ECO:0000256" key="4">
    <source>
        <dbReference type="PROSITE-ProRule" id="PRU00108"/>
    </source>
</evidence>
<comment type="caution">
    <text evidence="8">The sequence shown here is derived from an EMBL/GenBank/DDBJ whole genome shotgun (WGS) entry which is preliminary data.</text>
</comment>
<reference evidence="8 9" key="1">
    <citation type="journal article" date="2017" name="PLoS Biol.">
        <title>The sea cucumber genome provides insights into morphological evolution and visceral regeneration.</title>
        <authorList>
            <person name="Zhang X."/>
            <person name="Sun L."/>
            <person name="Yuan J."/>
            <person name="Sun Y."/>
            <person name="Gao Y."/>
            <person name="Zhang L."/>
            <person name="Li S."/>
            <person name="Dai H."/>
            <person name="Hamel J.F."/>
            <person name="Liu C."/>
            <person name="Yu Y."/>
            <person name="Liu S."/>
            <person name="Lin W."/>
            <person name="Guo K."/>
            <person name="Jin S."/>
            <person name="Xu P."/>
            <person name="Storey K.B."/>
            <person name="Huan P."/>
            <person name="Zhang T."/>
            <person name="Zhou Y."/>
            <person name="Zhang J."/>
            <person name="Lin C."/>
            <person name="Li X."/>
            <person name="Xing L."/>
            <person name="Huo D."/>
            <person name="Sun M."/>
            <person name="Wang L."/>
            <person name="Mercier A."/>
            <person name="Li F."/>
            <person name="Yang H."/>
            <person name="Xiang J."/>
        </authorList>
    </citation>
    <scope>NUCLEOTIDE SEQUENCE [LARGE SCALE GENOMIC DNA]</scope>
    <source>
        <strain evidence="8">Shaxun</strain>
        <tissue evidence="8">Muscle</tissue>
    </source>
</reference>